<protein>
    <submittedName>
        <fullName evidence="2">Uncharacterized protein</fullName>
    </submittedName>
</protein>
<dbReference type="EMBL" id="JAYMYQ010000002">
    <property type="protein sequence ID" value="KAK7350105.1"/>
    <property type="molecule type" value="Genomic_DNA"/>
</dbReference>
<accession>A0AAN9QTQ1</accession>
<sequence length="92" mass="10668">MNRVLDPLCLGSMSWGEKKITYDTRSQNRCLRFKHRSASPLRKSPNTLFPRAHVDLPKLSENSEESELQRDITDKSQTTTRSMGHHCRAQRV</sequence>
<feature type="region of interest" description="Disordered" evidence="1">
    <location>
        <begin position="57"/>
        <end position="92"/>
    </location>
</feature>
<dbReference type="AlphaFoldDB" id="A0AAN9QTQ1"/>
<keyword evidence="3" id="KW-1185">Reference proteome</keyword>
<reference evidence="2 3" key="1">
    <citation type="submission" date="2024-01" db="EMBL/GenBank/DDBJ databases">
        <title>The genomes of 5 underutilized Papilionoideae crops provide insights into root nodulation and disease resistanc.</title>
        <authorList>
            <person name="Jiang F."/>
        </authorList>
    </citation>
    <scope>NUCLEOTIDE SEQUENCE [LARGE SCALE GENOMIC DNA]</scope>
    <source>
        <strain evidence="2">LVBAO_FW01</strain>
        <tissue evidence="2">Leaves</tissue>
    </source>
</reference>
<name>A0AAN9QTQ1_CANGL</name>
<evidence type="ECO:0000313" key="2">
    <source>
        <dbReference type="EMBL" id="KAK7350105.1"/>
    </source>
</evidence>
<dbReference type="Proteomes" id="UP001367508">
    <property type="component" value="Unassembled WGS sequence"/>
</dbReference>
<evidence type="ECO:0000256" key="1">
    <source>
        <dbReference type="SAM" id="MobiDB-lite"/>
    </source>
</evidence>
<comment type="caution">
    <text evidence="2">The sequence shown here is derived from an EMBL/GenBank/DDBJ whole genome shotgun (WGS) entry which is preliminary data.</text>
</comment>
<gene>
    <name evidence="2" type="ORF">VNO77_08224</name>
</gene>
<proteinExistence type="predicted"/>
<evidence type="ECO:0000313" key="3">
    <source>
        <dbReference type="Proteomes" id="UP001367508"/>
    </source>
</evidence>
<feature type="compositionally biased region" description="Basic residues" evidence="1">
    <location>
        <begin position="83"/>
        <end position="92"/>
    </location>
</feature>
<organism evidence="2 3">
    <name type="scientific">Canavalia gladiata</name>
    <name type="common">Sword bean</name>
    <name type="synonym">Dolichos gladiatus</name>
    <dbReference type="NCBI Taxonomy" id="3824"/>
    <lineage>
        <taxon>Eukaryota</taxon>
        <taxon>Viridiplantae</taxon>
        <taxon>Streptophyta</taxon>
        <taxon>Embryophyta</taxon>
        <taxon>Tracheophyta</taxon>
        <taxon>Spermatophyta</taxon>
        <taxon>Magnoliopsida</taxon>
        <taxon>eudicotyledons</taxon>
        <taxon>Gunneridae</taxon>
        <taxon>Pentapetalae</taxon>
        <taxon>rosids</taxon>
        <taxon>fabids</taxon>
        <taxon>Fabales</taxon>
        <taxon>Fabaceae</taxon>
        <taxon>Papilionoideae</taxon>
        <taxon>50 kb inversion clade</taxon>
        <taxon>NPAAA clade</taxon>
        <taxon>indigoferoid/millettioid clade</taxon>
        <taxon>Phaseoleae</taxon>
        <taxon>Canavalia</taxon>
    </lineage>
</organism>